<reference evidence="2 3" key="1">
    <citation type="submission" date="2016-04" db="EMBL/GenBank/DDBJ databases">
        <title>A degradative enzymes factory behind the ericoid mycorrhizal symbiosis.</title>
        <authorList>
            <consortium name="DOE Joint Genome Institute"/>
            <person name="Martino E."/>
            <person name="Morin E."/>
            <person name="Grelet G."/>
            <person name="Kuo A."/>
            <person name="Kohler A."/>
            <person name="Daghino S."/>
            <person name="Barry K."/>
            <person name="Choi C."/>
            <person name="Cichocki N."/>
            <person name="Clum A."/>
            <person name="Copeland A."/>
            <person name="Hainaut M."/>
            <person name="Haridas S."/>
            <person name="Labutti K."/>
            <person name="Lindquist E."/>
            <person name="Lipzen A."/>
            <person name="Khouja H.-R."/>
            <person name="Murat C."/>
            <person name="Ohm R."/>
            <person name="Olson A."/>
            <person name="Spatafora J."/>
            <person name="Veneault-Fourrey C."/>
            <person name="Henrissat B."/>
            <person name="Grigoriev I."/>
            <person name="Martin F."/>
            <person name="Perotto S."/>
        </authorList>
    </citation>
    <scope>NUCLEOTIDE SEQUENCE [LARGE SCALE GENOMIC DNA]</scope>
    <source>
        <strain evidence="2 3">F</strain>
    </source>
</reference>
<dbReference type="Pfam" id="PF07859">
    <property type="entry name" value="Abhydrolase_3"/>
    <property type="match status" value="1"/>
</dbReference>
<dbReference type="EMBL" id="KZ613953">
    <property type="protein sequence ID" value="PMD34857.1"/>
    <property type="molecule type" value="Genomic_DNA"/>
</dbReference>
<name>A0A2J6R8M4_HYAVF</name>
<dbReference type="Proteomes" id="UP000235786">
    <property type="component" value="Unassembled WGS sequence"/>
</dbReference>
<gene>
    <name evidence="2" type="ORF">L207DRAFT_534140</name>
</gene>
<keyword evidence="3" id="KW-1185">Reference proteome</keyword>
<dbReference type="GO" id="GO:0016787">
    <property type="term" value="F:hydrolase activity"/>
    <property type="evidence" value="ECO:0007669"/>
    <property type="project" value="UniProtKB-KW"/>
</dbReference>
<evidence type="ECO:0000313" key="3">
    <source>
        <dbReference type="Proteomes" id="UP000235786"/>
    </source>
</evidence>
<dbReference type="SUPFAM" id="SSF53474">
    <property type="entry name" value="alpha/beta-Hydrolases"/>
    <property type="match status" value="1"/>
</dbReference>
<dbReference type="Gene3D" id="3.40.50.1820">
    <property type="entry name" value="alpha/beta hydrolase"/>
    <property type="match status" value="1"/>
</dbReference>
<evidence type="ECO:0000313" key="2">
    <source>
        <dbReference type="EMBL" id="PMD34857.1"/>
    </source>
</evidence>
<dbReference type="OrthoDB" id="19653at2759"/>
<organism evidence="2 3">
    <name type="scientific">Hyaloscypha variabilis (strain UAMH 11265 / GT02V1 / F)</name>
    <name type="common">Meliniomyces variabilis</name>
    <dbReference type="NCBI Taxonomy" id="1149755"/>
    <lineage>
        <taxon>Eukaryota</taxon>
        <taxon>Fungi</taxon>
        <taxon>Dikarya</taxon>
        <taxon>Ascomycota</taxon>
        <taxon>Pezizomycotina</taxon>
        <taxon>Leotiomycetes</taxon>
        <taxon>Helotiales</taxon>
        <taxon>Hyaloscyphaceae</taxon>
        <taxon>Hyaloscypha</taxon>
        <taxon>Hyaloscypha variabilis</taxon>
    </lineage>
</organism>
<dbReference type="InterPro" id="IPR013094">
    <property type="entry name" value="AB_hydrolase_3"/>
</dbReference>
<accession>A0A2J6R8M4</accession>
<dbReference type="STRING" id="1149755.A0A2J6R8M4"/>
<feature type="domain" description="Alpha/beta hydrolase fold-3" evidence="1">
    <location>
        <begin position="43"/>
        <end position="169"/>
    </location>
</feature>
<proteinExistence type="predicted"/>
<keyword evidence="2" id="KW-0378">Hydrolase</keyword>
<evidence type="ECO:0000259" key="1">
    <source>
        <dbReference type="Pfam" id="PF07859"/>
    </source>
</evidence>
<sequence>MDLSKFAAFDIHSTHYKEVDDIQIPMHILIPPLLSSNHSRPTIVYFHSGGLVRGAALFAPHFAHWILTYALLHFAIIIAPEHRLLPESTGHDILSDISDFWIWFHTSLPTLSILSSTPIKTPSHPLVISESAGAYLSLQSALSQPKNTISAIIMQNPMLDLSAPWYTKEYPKNMFGLPILPKSLLNDHLNTIGKSKVNRTFKPVASAAPPSRSDIMPSIFQQGRFPEFLGTDSILYPLERTEDGEVDAHLLPKVVFVFHALEHRAVPVEDTRRFERVVRARGRGERLFIHYEEGADHGFEYRPEVTLITPWLDEGMRRVSGAWLG</sequence>
<protein>
    <submittedName>
        <fullName evidence="2">Alpha/beta-hydrolase</fullName>
    </submittedName>
</protein>
<dbReference type="AlphaFoldDB" id="A0A2J6R8M4"/>
<dbReference type="InterPro" id="IPR029058">
    <property type="entry name" value="AB_hydrolase_fold"/>
</dbReference>